<feature type="non-terminal residue" evidence="2">
    <location>
        <position position="1"/>
    </location>
</feature>
<dbReference type="Pfam" id="PF07534">
    <property type="entry name" value="TLD"/>
    <property type="match status" value="1"/>
</dbReference>
<dbReference type="EMBL" id="KQ242622">
    <property type="protein sequence ID" value="KNC77822.1"/>
    <property type="molecule type" value="Genomic_DNA"/>
</dbReference>
<dbReference type="OrthoDB" id="26679at2759"/>
<accession>A0A0L0FM17</accession>
<sequence length="66" mass="7194">KNEYFMKTDKLGLHLGLSDGFQGLWIDESLTKGASNQCDTYDNECLAGEENGQFSVASIEVYGVVG</sequence>
<gene>
    <name evidence="2" type="ORF">SARC_09725</name>
</gene>
<dbReference type="RefSeq" id="XP_014151724.1">
    <property type="nucleotide sequence ID" value="XM_014296249.1"/>
</dbReference>
<evidence type="ECO:0000313" key="2">
    <source>
        <dbReference type="EMBL" id="KNC77822.1"/>
    </source>
</evidence>
<dbReference type="PROSITE" id="PS51886">
    <property type="entry name" value="TLDC"/>
    <property type="match status" value="1"/>
</dbReference>
<reference evidence="2 3" key="1">
    <citation type="submission" date="2011-02" db="EMBL/GenBank/DDBJ databases">
        <title>The Genome Sequence of Sphaeroforma arctica JP610.</title>
        <authorList>
            <consortium name="The Broad Institute Genome Sequencing Platform"/>
            <person name="Russ C."/>
            <person name="Cuomo C."/>
            <person name="Young S.K."/>
            <person name="Zeng Q."/>
            <person name="Gargeya S."/>
            <person name="Alvarado L."/>
            <person name="Berlin A."/>
            <person name="Chapman S.B."/>
            <person name="Chen Z."/>
            <person name="Freedman E."/>
            <person name="Gellesch M."/>
            <person name="Goldberg J."/>
            <person name="Griggs A."/>
            <person name="Gujja S."/>
            <person name="Heilman E."/>
            <person name="Heiman D."/>
            <person name="Howarth C."/>
            <person name="Mehta T."/>
            <person name="Neiman D."/>
            <person name="Pearson M."/>
            <person name="Roberts A."/>
            <person name="Saif S."/>
            <person name="Shea T."/>
            <person name="Shenoy N."/>
            <person name="Sisk P."/>
            <person name="Stolte C."/>
            <person name="Sykes S."/>
            <person name="White J."/>
            <person name="Yandava C."/>
            <person name="Burger G."/>
            <person name="Gray M.W."/>
            <person name="Holland P.W.H."/>
            <person name="King N."/>
            <person name="Lang F.B.F."/>
            <person name="Roger A.J."/>
            <person name="Ruiz-Trillo I."/>
            <person name="Haas B."/>
            <person name="Nusbaum C."/>
            <person name="Birren B."/>
        </authorList>
    </citation>
    <scope>NUCLEOTIDE SEQUENCE [LARGE SCALE GENOMIC DNA]</scope>
    <source>
        <strain evidence="2 3">JP610</strain>
    </source>
</reference>
<dbReference type="PANTHER" id="PTHR23354">
    <property type="entry name" value="NUCLEOLAR PROTEIN 7/ESTROGEN RECEPTOR COACTIVATOR-RELATED"/>
    <property type="match status" value="1"/>
</dbReference>
<dbReference type="InterPro" id="IPR006571">
    <property type="entry name" value="TLDc_dom"/>
</dbReference>
<keyword evidence="3" id="KW-1185">Reference proteome</keyword>
<dbReference type="AlphaFoldDB" id="A0A0L0FM17"/>
<name>A0A0L0FM17_9EUKA</name>
<dbReference type="GeneID" id="25910229"/>
<protein>
    <recommendedName>
        <fullName evidence="1">TLDc domain-containing protein</fullName>
    </recommendedName>
</protein>
<proteinExistence type="predicted"/>
<evidence type="ECO:0000313" key="3">
    <source>
        <dbReference type="Proteomes" id="UP000054560"/>
    </source>
</evidence>
<feature type="domain" description="TLDc" evidence="1">
    <location>
        <begin position="1"/>
        <end position="65"/>
    </location>
</feature>
<evidence type="ECO:0000259" key="1">
    <source>
        <dbReference type="PROSITE" id="PS51886"/>
    </source>
</evidence>
<dbReference type="Proteomes" id="UP000054560">
    <property type="component" value="Unassembled WGS sequence"/>
</dbReference>
<organism evidence="2 3">
    <name type="scientific">Sphaeroforma arctica JP610</name>
    <dbReference type="NCBI Taxonomy" id="667725"/>
    <lineage>
        <taxon>Eukaryota</taxon>
        <taxon>Ichthyosporea</taxon>
        <taxon>Ichthyophonida</taxon>
        <taxon>Sphaeroforma</taxon>
    </lineage>
</organism>